<sequence length="82" mass="9167">LETSSSTNRKQTFCCRRYVILSVTSALNVAGTEKSSLSLSTKNVTICRHCTGLIRSDSTIILSDRRSSTTYQFSRLTSSRRQ</sequence>
<protein>
    <submittedName>
        <fullName evidence="2">Secreted protein</fullName>
    </submittedName>
</protein>
<name>A0A0M3IWE0_ASCLU</name>
<dbReference type="Proteomes" id="UP000036681">
    <property type="component" value="Unplaced"/>
</dbReference>
<keyword evidence="1" id="KW-1185">Reference proteome</keyword>
<accession>A0A0M3IWE0</accession>
<evidence type="ECO:0000313" key="2">
    <source>
        <dbReference type="WBParaSite" id="ALUE_0002306801-mRNA-1"/>
    </source>
</evidence>
<proteinExistence type="predicted"/>
<evidence type="ECO:0000313" key="1">
    <source>
        <dbReference type="Proteomes" id="UP000036681"/>
    </source>
</evidence>
<dbReference type="WBParaSite" id="ALUE_0002306801-mRNA-1">
    <property type="protein sequence ID" value="ALUE_0002306801-mRNA-1"/>
    <property type="gene ID" value="ALUE_0002306801"/>
</dbReference>
<organism evidence="1 2">
    <name type="scientific">Ascaris lumbricoides</name>
    <name type="common">Giant roundworm</name>
    <dbReference type="NCBI Taxonomy" id="6252"/>
    <lineage>
        <taxon>Eukaryota</taxon>
        <taxon>Metazoa</taxon>
        <taxon>Ecdysozoa</taxon>
        <taxon>Nematoda</taxon>
        <taxon>Chromadorea</taxon>
        <taxon>Rhabditida</taxon>
        <taxon>Spirurina</taxon>
        <taxon>Ascaridomorpha</taxon>
        <taxon>Ascaridoidea</taxon>
        <taxon>Ascarididae</taxon>
        <taxon>Ascaris</taxon>
    </lineage>
</organism>
<reference evidence="2" key="1">
    <citation type="submission" date="2017-02" db="UniProtKB">
        <authorList>
            <consortium name="WormBaseParasite"/>
        </authorList>
    </citation>
    <scope>IDENTIFICATION</scope>
</reference>
<dbReference type="AlphaFoldDB" id="A0A0M3IWE0"/>